<gene>
    <name evidence="3" type="ORF">A0H81_02730</name>
</gene>
<dbReference type="InterPro" id="IPR001842">
    <property type="entry name" value="Peptidase_M36"/>
</dbReference>
<proteinExistence type="inferred from homology"/>
<comment type="cofactor">
    <cofactor evidence="1">
        <name>Zn(2+)</name>
        <dbReference type="ChEBI" id="CHEBI:29105"/>
    </cofactor>
    <text evidence="1">Binds 1 zinc ion per subunit.</text>
</comment>
<keyword evidence="2" id="KW-0964">Secreted</keyword>
<keyword evidence="1 2" id="KW-0862">Zinc</keyword>
<name>A0A1C7MMC1_GRIFR</name>
<dbReference type="GO" id="GO:0008270">
    <property type="term" value="F:zinc ion binding"/>
    <property type="evidence" value="ECO:0007669"/>
    <property type="project" value="InterPro"/>
</dbReference>
<reference evidence="3 4" key="1">
    <citation type="submission" date="2016-03" db="EMBL/GenBank/DDBJ databases">
        <title>Whole genome sequencing of Grifola frondosa 9006-11.</title>
        <authorList>
            <person name="Min B."/>
            <person name="Park H."/>
            <person name="Kim J.-G."/>
            <person name="Cho H."/>
            <person name="Oh Y.-L."/>
            <person name="Kong W.-S."/>
            <person name="Choi I.-G."/>
        </authorList>
    </citation>
    <scope>NUCLEOTIDE SEQUENCE [LARGE SCALE GENOMIC DNA]</scope>
    <source>
        <strain evidence="3 4">9006-11</strain>
    </source>
</reference>
<keyword evidence="4" id="KW-1185">Reference proteome</keyword>
<dbReference type="EC" id="3.4.24.-" evidence="2"/>
<dbReference type="InterPro" id="IPR027268">
    <property type="entry name" value="Peptidase_M4/M1_CTD_sf"/>
</dbReference>
<keyword evidence="2" id="KW-0645">Protease</keyword>
<dbReference type="OrthoDB" id="3227768at2759"/>
<dbReference type="Proteomes" id="UP000092993">
    <property type="component" value="Unassembled WGS sequence"/>
</dbReference>
<feature type="binding site" evidence="1">
    <location>
        <position position="20"/>
    </location>
    <ligand>
        <name>Zn(2+)</name>
        <dbReference type="ChEBI" id="CHEBI:29105"/>
        <note>catalytic</note>
    </ligand>
</feature>
<keyword evidence="2" id="KW-0378">Hydrolase</keyword>
<comment type="caution">
    <text evidence="3">The sequence shown here is derived from an EMBL/GenBank/DDBJ whole genome shotgun (WGS) entry which is preliminary data.</text>
</comment>
<accession>A0A1C7MMC1</accession>
<comment type="similarity">
    <text evidence="2">Belongs to the peptidase M36 family.</text>
</comment>
<evidence type="ECO:0000256" key="2">
    <source>
        <dbReference type="RuleBase" id="RU364017"/>
    </source>
</evidence>
<keyword evidence="2" id="KW-0482">Metalloprotease</keyword>
<keyword evidence="1 2" id="KW-0479">Metal-binding</keyword>
<dbReference type="GO" id="GO:0005615">
    <property type="term" value="C:extracellular space"/>
    <property type="evidence" value="ECO:0007669"/>
    <property type="project" value="InterPro"/>
</dbReference>
<organism evidence="3 4">
    <name type="scientific">Grifola frondosa</name>
    <name type="common">Maitake</name>
    <name type="synonym">Polyporus frondosus</name>
    <dbReference type="NCBI Taxonomy" id="5627"/>
    <lineage>
        <taxon>Eukaryota</taxon>
        <taxon>Fungi</taxon>
        <taxon>Dikarya</taxon>
        <taxon>Basidiomycota</taxon>
        <taxon>Agaricomycotina</taxon>
        <taxon>Agaricomycetes</taxon>
        <taxon>Polyporales</taxon>
        <taxon>Grifolaceae</taxon>
        <taxon>Grifola</taxon>
    </lineage>
</organism>
<comment type="subcellular location">
    <subcellularLocation>
        <location evidence="2">Secreted</location>
    </subcellularLocation>
</comment>
<protein>
    <recommendedName>
        <fullName evidence="2">Extracellular metalloproteinase</fullName>
        <ecNumber evidence="2">3.4.24.-</ecNumber>
    </recommendedName>
    <alternativeName>
        <fullName evidence="2">Fungalysin</fullName>
    </alternativeName>
</protein>
<evidence type="ECO:0000313" key="3">
    <source>
        <dbReference type="EMBL" id="OBZ77807.1"/>
    </source>
</evidence>
<dbReference type="Gene3D" id="1.10.390.10">
    <property type="entry name" value="Neutral Protease Domain 2"/>
    <property type="match status" value="1"/>
</dbReference>
<dbReference type="Pfam" id="PF02128">
    <property type="entry name" value="Peptidase_M36"/>
    <property type="match status" value="1"/>
</dbReference>
<evidence type="ECO:0000256" key="1">
    <source>
        <dbReference type="PIRSR" id="PIRSR601842-2"/>
    </source>
</evidence>
<dbReference type="GO" id="GO:0004222">
    <property type="term" value="F:metalloendopeptidase activity"/>
    <property type="evidence" value="ECO:0007669"/>
    <property type="project" value="InterPro"/>
</dbReference>
<sequence>MRGGGTGRCLQTTEAGGLGEGWSDAMAQLVGADDDRVPDYVKGQYLSTIQRASPRPILLSHDFERESRSHVEAAVEHARQ</sequence>
<evidence type="ECO:0000313" key="4">
    <source>
        <dbReference type="Proteomes" id="UP000092993"/>
    </source>
</evidence>
<keyword evidence="2" id="KW-0865">Zymogen</keyword>
<dbReference type="GO" id="GO:0006508">
    <property type="term" value="P:proteolysis"/>
    <property type="evidence" value="ECO:0007669"/>
    <property type="project" value="UniProtKB-KW"/>
</dbReference>
<dbReference type="EMBL" id="LUGG01000002">
    <property type="protein sequence ID" value="OBZ77807.1"/>
    <property type="molecule type" value="Genomic_DNA"/>
</dbReference>
<dbReference type="AlphaFoldDB" id="A0A1C7MMC1"/>